<keyword evidence="7" id="KW-0378">Hydrolase</keyword>
<dbReference type="EMBL" id="LAZR01005286">
    <property type="protein sequence ID" value="KKN01210.1"/>
    <property type="molecule type" value="Genomic_DNA"/>
</dbReference>
<evidence type="ECO:0000313" key="9">
    <source>
        <dbReference type="EMBL" id="KKN01210.1"/>
    </source>
</evidence>
<accession>A0A0F9M1B1</accession>
<evidence type="ECO:0000256" key="4">
    <source>
        <dbReference type="ARBA" id="ARBA00013115"/>
    </source>
</evidence>
<name>A0A0F9M1B1_9ZZZZ</name>
<protein>
    <recommendedName>
        <fullName evidence="5">Cyanophycinase</fullName>
        <ecNumber evidence="4">3.4.15.6</ecNumber>
    </recommendedName>
</protein>
<dbReference type="NCBIfam" id="TIGR02069">
    <property type="entry name" value="cyanophycinase"/>
    <property type="match status" value="1"/>
</dbReference>
<dbReference type="PANTHER" id="PTHR36175">
    <property type="entry name" value="CYANOPHYCINASE"/>
    <property type="match status" value="1"/>
</dbReference>
<comment type="catalytic activity">
    <reaction evidence="1">
        <text>[L-4-(L-arginin-2-N-yl)aspartate](n) + H2O = [L-4-(L-arginin-2-N-yl)aspartate](n-1) + L-4-(L-arginin-2-N-yl)aspartate</text>
        <dbReference type="Rhea" id="RHEA:12845"/>
        <dbReference type="Rhea" id="RHEA-COMP:13728"/>
        <dbReference type="Rhea" id="RHEA-COMP:13734"/>
        <dbReference type="ChEBI" id="CHEBI:15377"/>
        <dbReference type="ChEBI" id="CHEBI:137986"/>
        <dbReference type="ChEBI" id="CHEBI:137991"/>
        <dbReference type="EC" id="3.4.15.6"/>
    </reaction>
</comment>
<gene>
    <name evidence="9" type="ORF">LCGC14_1130030</name>
</gene>
<dbReference type="SUPFAM" id="SSF52317">
    <property type="entry name" value="Class I glutamine amidotransferase-like"/>
    <property type="match status" value="1"/>
</dbReference>
<dbReference type="Gene3D" id="3.40.50.880">
    <property type="match status" value="1"/>
</dbReference>
<dbReference type="InterPro" id="IPR005320">
    <property type="entry name" value="Peptidase_S51"/>
</dbReference>
<evidence type="ECO:0000256" key="7">
    <source>
        <dbReference type="ARBA" id="ARBA00022801"/>
    </source>
</evidence>
<comment type="function">
    <text evidence="2">Exopeptidase that catalyzes the hydrolytic cleavage of multi-L-arginyl-poly-L-aspartic acid (cyanophycin; a water-insoluble reserve polymer) into aspartate-arginine dipeptides.</text>
</comment>
<dbReference type="PANTHER" id="PTHR36175:SF1">
    <property type="entry name" value="CYANOPHYCINASE"/>
    <property type="match status" value="1"/>
</dbReference>
<dbReference type="GO" id="GO:0008236">
    <property type="term" value="F:serine-type peptidase activity"/>
    <property type="evidence" value="ECO:0007669"/>
    <property type="project" value="UniProtKB-KW"/>
</dbReference>
<evidence type="ECO:0000256" key="8">
    <source>
        <dbReference type="ARBA" id="ARBA00022825"/>
    </source>
</evidence>
<dbReference type="Pfam" id="PF03575">
    <property type="entry name" value="Peptidase_S51"/>
    <property type="match status" value="1"/>
</dbReference>
<dbReference type="CDD" id="cd03145">
    <property type="entry name" value="GAT1_cyanophycinase"/>
    <property type="match status" value="1"/>
</dbReference>
<reference evidence="9" key="1">
    <citation type="journal article" date="2015" name="Nature">
        <title>Complex archaea that bridge the gap between prokaryotes and eukaryotes.</title>
        <authorList>
            <person name="Spang A."/>
            <person name="Saw J.H."/>
            <person name="Jorgensen S.L."/>
            <person name="Zaremba-Niedzwiedzka K."/>
            <person name="Martijn J."/>
            <person name="Lind A.E."/>
            <person name="van Eijk R."/>
            <person name="Schleper C."/>
            <person name="Guy L."/>
            <person name="Ettema T.J."/>
        </authorList>
    </citation>
    <scope>NUCLEOTIDE SEQUENCE</scope>
</reference>
<evidence type="ECO:0000256" key="6">
    <source>
        <dbReference type="ARBA" id="ARBA00022670"/>
    </source>
</evidence>
<keyword evidence="8" id="KW-0720">Serine protease</keyword>
<dbReference type="GO" id="GO:0008241">
    <property type="term" value="F:peptidyl-dipeptidase activity"/>
    <property type="evidence" value="ECO:0007669"/>
    <property type="project" value="UniProtKB-EC"/>
</dbReference>
<sequence length="305" mass="33709">MTIFREQKRIFVLQNKNFMSVKGILIPIGGNEDKGIDTQEDYLLEFVQESILARVVKESGGKDALIVVVPTASRIPDEVGRNYIQAFGKIGCTNVQIMDIRKREQSEDPINIALVEKADCVMFSGGNQSNITRKIGNTTIHRILTNRYINDNFVIAGTSAGAMCMSGEMITGGSSKESFIKGAVGMAKGMDFISKLIIDSHFITRGRFGRLAEAIARYPHLLGVGLAEDTGMVIKNCNTFEIIGSGMVILFDPTKIRHNNEKHLKVGMPMSISNLKTHILANGDRFNIKKRKLKVVPSNKSFIVE</sequence>
<dbReference type="InterPro" id="IPR029062">
    <property type="entry name" value="Class_I_gatase-like"/>
</dbReference>
<evidence type="ECO:0000256" key="1">
    <source>
        <dbReference type="ARBA" id="ARBA00001092"/>
    </source>
</evidence>
<evidence type="ECO:0000256" key="2">
    <source>
        <dbReference type="ARBA" id="ARBA00002039"/>
    </source>
</evidence>
<dbReference type="EC" id="3.4.15.6" evidence="4"/>
<comment type="caution">
    <text evidence="9">The sequence shown here is derived from an EMBL/GenBank/DDBJ whole genome shotgun (WGS) entry which is preliminary data.</text>
</comment>
<dbReference type="InterPro" id="IPR011811">
    <property type="entry name" value="Peptidase_S51_cyanophycinase"/>
</dbReference>
<organism evidence="9">
    <name type="scientific">marine sediment metagenome</name>
    <dbReference type="NCBI Taxonomy" id="412755"/>
    <lineage>
        <taxon>unclassified sequences</taxon>
        <taxon>metagenomes</taxon>
        <taxon>ecological metagenomes</taxon>
    </lineage>
</organism>
<comment type="similarity">
    <text evidence="3">Belongs to the peptidase S51 family.</text>
</comment>
<proteinExistence type="inferred from homology"/>
<keyword evidence="6" id="KW-0645">Protease</keyword>
<evidence type="ECO:0000256" key="5">
    <source>
        <dbReference type="ARBA" id="ARBA00015719"/>
    </source>
</evidence>
<dbReference type="AlphaFoldDB" id="A0A0F9M1B1"/>
<evidence type="ECO:0000256" key="3">
    <source>
        <dbReference type="ARBA" id="ARBA00006534"/>
    </source>
</evidence>
<dbReference type="GO" id="GO:0006508">
    <property type="term" value="P:proteolysis"/>
    <property type="evidence" value="ECO:0007669"/>
    <property type="project" value="UniProtKB-KW"/>
</dbReference>